<sequence>MNVKPMTWLLLALTMASYAVYIFLSSGSESVWSLISGIIIAVASLVMVWRFCRELKTNRQE</sequence>
<feature type="transmembrane region" description="Helical" evidence="1">
    <location>
        <begin position="7"/>
        <end position="24"/>
    </location>
</feature>
<feature type="transmembrane region" description="Helical" evidence="1">
    <location>
        <begin position="30"/>
        <end position="52"/>
    </location>
</feature>
<evidence type="ECO:0000313" key="2">
    <source>
        <dbReference type="EMBL" id="MBU8868418.1"/>
    </source>
</evidence>
<dbReference type="Proteomes" id="UP000824166">
    <property type="component" value="Unassembled WGS sequence"/>
</dbReference>
<keyword evidence="1" id="KW-1133">Transmembrane helix</keyword>
<keyword evidence="3" id="KW-1185">Reference proteome</keyword>
<keyword evidence="1" id="KW-0812">Transmembrane</keyword>
<dbReference type="RefSeq" id="WP_216926535.1">
    <property type="nucleotide sequence ID" value="NZ_JAHOPC010000014.1"/>
</dbReference>
<keyword evidence="1" id="KW-0472">Membrane</keyword>
<reference evidence="2 3" key="1">
    <citation type="submission" date="2021-06" db="EMBL/GenBank/DDBJ databases">
        <authorList>
            <person name="Jeong J.W."/>
        </authorList>
    </citation>
    <scope>NUCLEOTIDE SEQUENCE [LARGE SCALE GENOMIC DNA]</scope>
    <source>
        <strain evidence="2 3">MMS21-TAE1-1</strain>
    </source>
</reference>
<comment type="caution">
    <text evidence="2">The sequence shown here is derived from an EMBL/GenBank/DDBJ whole genome shotgun (WGS) entry which is preliminary data.</text>
</comment>
<dbReference type="EMBL" id="JAHOPC010000014">
    <property type="protein sequence ID" value="MBU8868418.1"/>
    <property type="molecule type" value="Genomic_DNA"/>
</dbReference>
<accession>A0ABS6IC36</accession>
<proteinExistence type="predicted"/>
<organism evidence="2 3">
    <name type="scientific">Paenarthrobacter aromaticivorans</name>
    <dbReference type="NCBI Taxonomy" id="2849150"/>
    <lineage>
        <taxon>Bacteria</taxon>
        <taxon>Bacillati</taxon>
        <taxon>Actinomycetota</taxon>
        <taxon>Actinomycetes</taxon>
        <taxon>Micrococcales</taxon>
        <taxon>Micrococcaceae</taxon>
        <taxon>Paenarthrobacter</taxon>
    </lineage>
</organism>
<gene>
    <name evidence="2" type="ORF">KSW38_19165</name>
</gene>
<name>A0ABS6IC36_9MICC</name>
<protein>
    <submittedName>
        <fullName evidence="2">Uncharacterized protein</fullName>
    </submittedName>
</protein>
<evidence type="ECO:0000256" key="1">
    <source>
        <dbReference type="SAM" id="Phobius"/>
    </source>
</evidence>
<evidence type="ECO:0000313" key="3">
    <source>
        <dbReference type="Proteomes" id="UP000824166"/>
    </source>
</evidence>